<evidence type="ECO:0000259" key="2">
    <source>
        <dbReference type="PROSITE" id="PS50033"/>
    </source>
</evidence>
<feature type="compositionally biased region" description="Polar residues" evidence="1">
    <location>
        <begin position="255"/>
        <end position="264"/>
    </location>
</feature>
<dbReference type="SUPFAM" id="SSF54236">
    <property type="entry name" value="Ubiquitin-like"/>
    <property type="match status" value="1"/>
</dbReference>
<name>A0A433TNK9_ELYCH</name>
<dbReference type="PROSITE" id="PS50033">
    <property type="entry name" value="UBX"/>
    <property type="match status" value="1"/>
</dbReference>
<feature type="compositionally biased region" description="Basic residues" evidence="1">
    <location>
        <begin position="134"/>
        <end position="147"/>
    </location>
</feature>
<feature type="region of interest" description="Disordered" evidence="1">
    <location>
        <begin position="22"/>
        <end position="387"/>
    </location>
</feature>
<dbReference type="AlphaFoldDB" id="A0A433TNK9"/>
<dbReference type="InterPro" id="IPR001012">
    <property type="entry name" value="UBX_dom"/>
</dbReference>
<evidence type="ECO:0000313" key="4">
    <source>
        <dbReference type="Proteomes" id="UP000271974"/>
    </source>
</evidence>
<feature type="compositionally biased region" description="Polar residues" evidence="1">
    <location>
        <begin position="277"/>
        <end position="286"/>
    </location>
</feature>
<accession>A0A433TNK9</accession>
<comment type="caution">
    <text evidence="3">The sequence shown here is derived from an EMBL/GenBank/DDBJ whole genome shotgun (WGS) entry which is preliminary data.</text>
</comment>
<dbReference type="Proteomes" id="UP000271974">
    <property type="component" value="Unassembled WGS sequence"/>
</dbReference>
<dbReference type="STRING" id="188477.A0A433TNK9"/>
<sequence length="481" mass="52991">MAQGRPLSRHGRYDAFIGMQVKEPEKEDFYTKSSYMNSSYSSPRPKSGYKTRGQATAFEYDQYARVTTPRDEPPARPMSRRGADRYGGSSNQQMSLEDSDESFASTPPMPPSVSPDSGRTTEIVQQRPPSSASRRPKSASHRVRSARKVSANTDCVNIPYIPDHDMPDMSSARPPSSFSKYRPLPSIGTPTPPDFGEDHDDVKAKSHHPNHLYNVVSEPGPHKQRSYQHSQHLHQQSHRGGQFSPQPPPPHSSDKWNSLTASGRVSSAVSDISVISTRANSRSNPPKSELNHTAKLIERLDLSKLDREAEESSVAGRRRKTSTSSSASHNKVPKPAPDPGVLYDGDDDDSDTDSGQEEPVLVSKQETAKTAATSPHSTSPPNSRRAVKKTVVVIPSPNEPAVSEILLAVKLPTDGTRHQRYFRTNEKLLAIVEFAEEVAGQDFGGYILIVPAPKNVYKDLDETIEEAGLEDKTVLHLEEND</sequence>
<feature type="compositionally biased region" description="Basic residues" evidence="1">
    <location>
        <begin position="222"/>
        <end position="237"/>
    </location>
</feature>
<proteinExistence type="predicted"/>
<evidence type="ECO:0000313" key="3">
    <source>
        <dbReference type="EMBL" id="RUS83169.1"/>
    </source>
</evidence>
<organism evidence="3 4">
    <name type="scientific">Elysia chlorotica</name>
    <name type="common">Eastern emerald elysia</name>
    <name type="synonym">Sea slug</name>
    <dbReference type="NCBI Taxonomy" id="188477"/>
    <lineage>
        <taxon>Eukaryota</taxon>
        <taxon>Metazoa</taxon>
        <taxon>Spiralia</taxon>
        <taxon>Lophotrochozoa</taxon>
        <taxon>Mollusca</taxon>
        <taxon>Gastropoda</taxon>
        <taxon>Heterobranchia</taxon>
        <taxon>Euthyneura</taxon>
        <taxon>Panpulmonata</taxon>
        <taxon>Sacoglossa</taxon>
        <taxon>Placobranchoidea</taxon>
        <taxon>Plakobranchidae</taxon>
        <taxon>Elysia</taxon>
    </lineage>
</organism>
<dbReference type="InterPro" id="IPR029071">
    <property type="entry name" value="Ubiquitin-like_domsf"/>
</dbReference>
<dbReference type="OrthoDB" id="436606at2759"/>
<feature type="compositionally biased region" description="Acidic residues" evidence="1">
    <location>
        <begin position="344"/>
        <end position="356"/>
    </location>
</feature>
<protein>
    <recommendedName>
        <fullName evidence="2">UBX domain-containing protein</fullName>
    </recommendedName>
</protein>
<feature type="compositionally biased region" description="Low complexity" evidence="1">
    <location>
        <begin position="265"/>
        <end position="276"/>
    </location>
</feature>
<dbReference type="EMBL" id="RQTK01000255">
    <property type="protein sequence ID" value="RUS83169.1"/>
    <property type="molecule type" value="Genomic_DNA"/>
</dbReference>
<dbReference type="Gene3D" id="3.10.20.90">
    <property type="entry name" value="Phosphatidylinositol 3-kinase Catalytic Subunit, Chain A, domain 1"/>
    <property type="match status" value="1"/>
</dbReference>
<feature type="compositionally biased region" description="Polar residues" evidence="1">
    <location>
        <begin position="114"/>
        <end position="124"/>
    </location>
</feature>
<reference evidence="3 4" key="1">
    <citation type="submission" date="2019-01" db="EMBL/GenBank/DDBJ databases">
        <title>A draft genome assembly of the solar-powered sea slug Elysia chlorotica.</title>
        <authorList>
            <person name="Cai H."/>
            <person name="Li Q."/>
            <person name="Fang X."/>
            <person name="Li J."/>
            <person name="Curtis N.E."/>
            <person name="Altenburger A."/>
            <person name="Shibata T."/>
            <person name="Feng M."/>
            <person name="Maeda T."/>
            <person name="Schwartz J.A."/>
            <person name="Shigenobu S."/>
            <person name="Lundholm N."/>
            <person name="Nishiyama T."/>
            <person name="Yang H."/>
            <person name="Hasebe M."/>
            <person name="Li S."/>
            <person name="Pierce S.K."/>
            <person name="Wang J."/>
        </authorList>
    </citation>
    <scope>NUCLEOTIDE SEQUENCE [LARGE SCALE GENOMIC DNA]</scope>
    <source>
        <strain evidence="3">EC2010</strain>
        <tissue evidence="3">Whole organism of an adult</tissue>
    </source>
</reference>
<keyword evidence="4" id="KW-1185">Reference proteome</keyword>
<feature type="domain" description="UBX" evidence="2">
    <location>
        <begin position="414"/>
        <end position="477"/>
    </location>
</feature>
<feature type="compositionally biased region" description="Polar residues" evidence="1">
    <location>
        <begin position="364"/>
        <end position="382"/>
    </location>
</feature>
<feature type="compositionally biased region" description="Basic and acidic residues" evidence="1">
    <location>
        <begin position="289"/>
        <end position="307"/>
    </location>
</feature>
<gene>
    <name evidence="3" type="ORF">EGW08_009069</name>
</gene>
<dbReference type="Pfam" id="PF00789">
    <property type="entry name" value="UBX"/>
    <property type="match status" value="1"/>
</dbReference>
<feature type="compositionally biased region" description="Low complexity" evidence="1">
    <location>
        <begin position="33"/>
        <end position="42"/>
    </location>
</feature>
<evidence type="ECO:0000256" key="1">
    <source>
        <dbReference type="SAM" id="MobiDB-lite"/>
    </source>
</evidence>